<feature type="compositionally biased region" description="Basic residues" evidence="1">
    <location>
        <begin position="19"/>
        <end position="28"/>
    </location>
</feature>
<reference evidence="2 3" key="1">
    <citation type="submission" date="2020-08" db="EMBL/GenBank/DDBJ databases">
        <title>Sequencing the genomes of 1000 actinobacteria strains.</title>
        <authorList>
            <person name="Klenk H.-P."/>
        </authorList>
    </citation>
    <scope>NUCLEOTIDE SEQUENCE [LARGE SCALE GENOMIC DNA]</scope>
    <source>
        <strain evidence="2 3">DSM 102030</strain>
    </source>
</reference>
<name>A0A7W7RNR1_9ACTN</name>
<dbReference type="RefSeq" id="WP_184585127.1">
    <property type="nucleotide sequence ID" value="NZ_JACHJT010000002.1"/>
</dbReference>
<sequence>MARTTNGQTQQARQAAPQRRPRPSARRRAPLDTNLPQPRRSLESEQETAAPARPMLRWVLVTDENGRTRPEARWHV</sequence>
<dbReference type="AlphaFoldDB" id="A0A7W7RNR1"/>
<evidence type="ECO:0000313" key="2">
    <source>
        <dbReference type="EMBL" id="MBB4935390.1"/>
    </source>
</evidence>
<accession>A0A7W7RNR1</accession>
<dbReference type="Proteomes" id="UP000523007">
    <property type="component" value="Unassembled WGS sequence"/>
</dbReference>
<dbReference type="EMBL" id="JACHJT010000002">
    <property type="protein sequence ID" value="MBB4935390.1"/>
    <property type="molecule type" value="Genomic_DNA"/>
</dbReference>
<keyword evidence="3" id="KW-1185">Reference proteome</keyword>
<organism evidence="2 3">
    <name type="scientific">Lipingzhangella halophila</name>
    <dbReference type="NCBI Taxonomy" id="1783352"/>
    <lineage>
        <taxon>Bacteria</taxon>
        <taxon>Bacillati</taxon>
        <taxon>Actinomycetota</taxon>
        <taxon>Actinomycetes</taxon>
        <taxon>Streptosporangiales</taxon>
        <taxon>Nocardiopsidaceae</taxon>
        <taxon>Lipingzhangella</taxon>
    </lineage>
</organism>
<evidence type="ECO:0000256" key="1">
    <source>
        <dbReference type="SAM" id="MobiDB-lite"/>
    </source>
</evidence>
<protein>
    <submittedName>
        <fullName evidence="2">Uncharacterized protein</fullName>
    </submittedName>
</protein>
<proteinExistence type="predicted"/>
<gene>
    <name evidence="2" type="ORF">F4561_006284</name>
</gene>
<feature type="region of interest" description="Disordered" evidence="1">
    <location>
        <begin position="1"/>
        <end position="54"/>
    </location>
</feature>
<comment type="caution">
    <text evidence="2">The sequence shown here is derived from an EMBL/GenBank/DDBJ whole genome shotgun (WGS) entry which is preliminary data.</text>
</comment>
<evidence type="ECO:0000313" key="3">
    <source>
        <dbReference type="Proteomes" id="UP000523007"/>
    </source>
</evidence>